<gene>
    <name evidence="2" type="ORF">CMEL01_01201</name>
</gene>
<sequence length="289" mass="31514">MVVPIIGPGSGRPIPQDAATELPLSIFFPDCYIPPFGMQAHEGWRIRHPWSQFVYKSQSLAIERYAVSVLFAETFALAVRRVGLRQIVTVCTIDRMPVLGCLSSEPEIAAVNASCTGFRRCLQLCVGVCVCVCMRVYVASRPLFLLCFFSLFFSSSVVLKGNAPAFSLTCVAGFSKVHGTLLSGFCIASGVRIFLLASRRSRVMSEDTTIAMSLAHRRRGEKGKRSMGCRRAGLRFTGFPGWRDCGVSGGGGLLPLFENGKSADVSEVDLLVLISPRSKSLTLPAYWVQ</sequence>
<dbReference type="Proteomes" id="UP001239795">
    <property type="component" value="Unassembled WGS sequence"/>
</dbReference>
<keyword evidence="3" id="KW-1185">Reference proteome</keyword>
<dbReference type="AlphaFoldDB" id="A0AAI9V2J7"/>
<comment type="caution">
    <text evidence="2">The sequence shown here is derived from an EMBL/GenBank/DDBJ whole genome shotgun (WGS) entry which is preliminary data.</text>
</comment>
<feature type="transmembrane region" description="Helical" evidence="1">
    <location>
        <begin position="179"/>
        <end position="197"/>
    </location>
</feature>
<proteinExistence type="predicted"/>
<evidence type="ECO:0000313" key="3">
    <source>
        <dbReference type="Proteomes" id="UP001239795"/>
    </source>
</evidence>
<keyword evidence="1" id="KW-0472">Membrane</keyword>
<accession>A0AAI9V2J7</accession>
<name>A0AAI9V2J7_9PEZI</name>
<keyword evidence="1" id="KW-1133">Transmembrane helix</keyword>
<feature type="transmembrane region" description="Helical" evidence="1">
    <location>
        <begin position="143"/>
        <end position="159"/>
    </location>
</feature>
<organism evidence="2 3">
    <name type="scientific">Colletotrichum melonis</name>
    <dbReference type="NCBI Taxonomy" id="1209925"/>
    <lineage>
        <taxon>Eukaryota</taxon>
        <taxon>Fungi</taxon>
        <taxon>Dikarya</taxon>
        <taxon>Ascomycota</taxon>
        <taxon>Pezizomycotina</taxon>
        <taxon>Sordariomycetes</taxon>
        <taxon>Hypocreomycetidae</taxon>
        <taxon>Glomerellales</taxon>
        <taxon>Glomerellaceae</taxon>
        <taxon>Colletotrichum</taxon>
        <taxon>Colletotrichum acutatum species complex</taxon>
    </lineage>
</organism>
<dbReference type="EMBL" id="MLGG01000001">
    <property type="protein sequence ID" value="KAK1469434.1"/>
    <property type="molecule type" value="Genomic_DNA"/>
</dbReference>
<keyword evidence="1" id="KW-0812">Transmembrane</keyword>
<evidence type="ECO:0000256" key="1">
    <source>
        <dbReference type="SAM" id="Phobius"/>
    </source>
</evidence>
<protein>
    <submittedName>
        <fullName evidence="2">Uncharacterized protein</fullName>
    </submittedName>
</protein>
<reference evidence="2 3" key="1">
    <citation type="submission" date="2016-10" db="EMBL/GenBank/DDBJ databases">
        <title>The genome sequence of Colletotrichum fioriniae PJ7.</title>
        <authorList>
            <person name="Baroncelli R."/>
        </authorList>
    </citation>
    <scope>NUCLEOTIDE SEQUENCE [LARGE SCALE GENOMIC DNA]</scope>
    <source>
        <strain evidence="2">Col 31</strain>
    </source>
</reference>
<evidence type="ECO:0000313" key="2">
    <source>
        <dbReference type="EMBL" id="KAK1469434.1"/>
    </source>
</evidence>